<accession>A0AA40AD39</accession>
<feature type="region of interest" description="Disordered" evidence="1">
    <location>
        <begin position="55"/>
        <end position="77"/>
    </location>
</feature>
<name>A0AA40AD39_9PEZI</name>
<comment type="caution">
    <text evidence="2">The sequence shown here is derived from an EMBL/GenBank/DDBJ whole genome shotgun (WGS) entry which is preliminary data.</text>
</comment>
<reference evidence="2" key="1">
    <citation type="submission" date="2023-06" db="EMBL/GenBank/DDBJ databases">
        <title>Genome-scale phylogeny and comparative genomics of the fungal order Sordariales.</title>
        <authorList>
            <consortium name="Lawrence Berkeley National Laboratory"/>
            <person name="Hensen N."/>
            <person name="Bonometti L."/>
            <person name="Westerberg I."/>
            <person name="Brannstrom I.O."/>
            <person name="Guillou S."/>
            <person name="Cros-Aarteil S."/>
            <person name="Calhoun S."/>
            <person name="Haridas S."/>
            <person name="Kuo A."/>
            <person name="Mondo S."/>
            <person name="Pangilinan J."/>
            <person name="Riley R."/>
            <person name="LaButti K."/>
            <person name="Andreopoulos B."/>
            <person name="Lipzen A."/>
            <person name="Chen C."/>
            <person name="Yanf M."/>
            <person name="Daum C."/>
            <person name="Ng V."/>
            <person name="Clum A."/>
            <person name="Steindorff A."/>
            <person name="Ohm R."/>
            <person name="Martin F."/>
            <person name="Silar P."/>
            <person name="Natvig D."/>
            <person name="Lalanne C."/>
            <person name="Gautier V."/>
            <person name="Ament-velasquez S.L."/>
            <person name="Kruys A."/>
            <person name="Hutchinson M.I."/>
            <person name="Powell A.J."/>
            <person name="Barry K."/>
            <person name="Miller A.N."/>
            <person name="Grigoriev I.V."/>
            <person name="Debuchy R."/>
            <person name="Gladieux P."/>
            <person name="Thoren M.H."/>
            <person name="Johannesson H."/>
        </authorList>
    </citation>
    <scope>NUCLEOTIDE SEQUENCE</scope>
    <source>
        <strain evidence="2">SMH2392-1A</strain>
    </source>
</reference>
<organism evidence="2 3">
    <name type="scientific">Lasiosphaeria miniovina</name>
    <dbReference type="NCBI Taxonomy" id="1954250"/>
    <lineage>
        <taxon>Eukaryota</taxon>
        <taxon>Fungi</taxon>
        <taxon>Dikarya</taxon>
        <taxon>Ascomycota</taxon>
        <taxon>Pezizomycotina</taxon>
        <taxon>Sordariomycetes</taxon>
        <taxon>Sordariomycetidae</taxon>
        <taxon>Sordariales</taxon>
        <taxon>Lasiosphaeriaceae</taxon>
        <taxon>Lasiosphaeria</taxon>
    </lineage>
</organism>
<feature type="non-terminal residue" evidence="2">
    <location>
        <position position="77"/>
    </location>
</feature>
<dbReference type="Proteomes" id="UP001172101">
    <property type="component" value="Unassembled WGS sequence"/>
</dbReference>
<evidence type="ECO:0000313" key="2">
    <source>
        <dbReference type="EMBL" id="KAK0713575.1"/>
    </source>
</evidence>
<dbReference type="AlphaFoldDB" id="A0AA40AD39"/>
<sequence length="77" mass="8619">MPHSDTASRVQALTLQALGWKNEDIEKLTGIKARALNKLLDRAIERGFEPSKLRIQDSYVANSPKSGRPQKQEASEE</sequence>
<evidence type="ECO:0000256" key="1">
    <source>
        <dbReference type="SAM" id="MobiDB-lite"/>
    </source>
</evidence>
<dbReference type="EMBL" id="JAUIRO010000005">
    <property type="protein sequence ID" value="KAK0713575.1"/>
    <property type="molecule type" value="Genomic_DNA"/>
</dbReference>
<protein>
    <submittedName>
        <fullName evidence="2">Uncharacterized protein</fullName>
    </submittedName>
</protein>
<gene>
    <name evidence="2" type="ORF">B0T26DRAFT_613935</name>
</gene>
<dbReference type="RefSeq" id="XP_060294898.1">
    <property type="nucleotide sequence ID" value="XM_060435946.1"/>
</dbReference>
<dbReference type="GeneID" id="85319216"/>
<proteinExistence type="predicted"/>
<evidence type="ECO:0000313" key="3">
    <source>
        <dbReference type="Proteomes" id="UP001172101"/>
    </source>
</evidence>
<keyword evidence="3" id="KW-1185">Reference proteome</keyword>